<evidence type="ECO:0000313" key="2">
    <source>
        <dbReference type="Proteomes" id="UP000887116"/>
    </source>
</evidence>
<feature type="non-terminal residue" evidence="1">
    <location>
        <position position="24"/>
    </location>
</feature>
<dbReference type="AlphaFoldDB" id="A0A8X6HWG3"/>
<proteinExistence type="predicted"/>
<comment type="caution">
    <text evidence="1">The sequence shown here is derived from an EMBL/GenBank/DDBJ whole genome shotgun (WGS) entry which is preliminary data.</text>
</comment>
<organism evidence="1 2">
    <name type="scientific">Trichonephila clavata</name>
    <name type="common">Joro spider</name>
    <name type="synonym">Nephila clavata</name>
    <dbReference type="NCBI Taxonomy" id="2740835"/>
    <lineage>
        <taxon>Eukaryota</taxon>
        <taxon>Metazoa</taxon>
        <taxon>Ecdysozoa</taxon>
        <taxon>Arthropoda</taxon>
        <taxon>Chelicerata</taxon>
        <taxon>Arachnida</taxon>
        <taxon>Araneae</taxon>
        <taxon>Araneomorphae</taxon>
        <taxon>Entelegynae</taxon>
        <taxon>Araneoidea</taxon>
        <taxon>Nephilidae</taxon>
        <taxon>Trichonephila</taxon>
    </lineage>
</organism>
<keyword evidence="2" id="KW-1185">Reference proteome</keyword>
<protein>
    <submittedName>
        <fullName evidence="1">Uncharacterized protein</fullName>
    </submittedName>
</protein>
<evidence type="ECO:0000313" key="1">
    <source>
        <dbReference type="EMBL" id="GFR31093.1"/>
    </source>
</evidence>
<dbReference type="EMBL" id="BMAO01029348">
    <property type="protein sequence ID" value="GFR31093.1"/>
    <property type="molecule type" value="Genomic_DNA"/>
</dbReference>
<name>A0A8X6HWG3_TRICU</name>
<sequence length="24" mass="2842">YCAEVPNKRGKCSLQNFRYFFLAS</sequence>
<gene>
    <name evidence="1" type="ORF">TNCT_66631</name>
</gene>
<dbReference type="Proteomes" id="UP000887116">
    <property type="component" value="Unassembled WGS sequence"/>
</dbReference>
<accession>A0A8X6HWG3</accession>
<reference evidence="1" key="1">
    <citation type="submission" date="2020-07" db="EMBL/GenBank/DDBJ databases">
        <title>Multicomponent nature underlies the extraordinary mechanical properties of spider dragline silk.</title>
        <authorList>
            <person name="Kono N."/>
            <person name="Nakamura H."/>
            <person name="Mori M."/>
            <person name="Yoshida Y."/>
            <person name="Ohtoshi R."/>
            <person name="Malay A.D."/>
            <person name="Moran D.A.P."/>
            <person name="Tomita M."/>
            <person name="Numata K."/>
            <person name="Arakawa K."/>
        </authorList>
    </citation>
    <scope>NUCLEOTIDE SEQUENCE</scope>
</reference>